<dbReference type="PANTHER" id="PTHR46797:SF1">
    <property type="entry name" value="METHYLPHOSPHONATE SYNTHASE"/>
    <property type="match status" value="1"/>
</dbReference>
<dbReference type="PANTHER" id="PTHR46797">
    <property type="entry name" value="HTH-TYPE TRANSCRIPTIONAL REGULATOR"/>
    <property type="match status" value="1"/>
</dbReference>
<evidence type="ECO:0000259" key="2">
    <source>
        <dbReference type="PROSITE" id="PS50943"/>
    </source>
</evidence>
<reference evidence="3 4" key="1">
    <citation type="submission" date="2014-03" db="EMBL/GenBank/DDBJ databases">
        <title>The draft genome sequence of Marivita geojedonensis KCTC 23882.</title>
        <authorList>
            <person name="Lai Q."/>
            <person name="Shao Z."/>
        </authorList>
    </citation>
    <scope>NUCLEOTIDE SEQUENCE [LARGE SCALE GENOMIC DNA]</scope>
    <source>
        <strain evidence="3 4">DPG-138</strain>
    </source>
</reference>
<name>A0A1X4N8F6_9RHOB</name>
<accession>A0A1X4N8F6</accession>
<sequence length="115" mass="13122">MTGESIKGTNSWSMRSQNEVDKTSIADIHIYMFDRELEITRREIGARLRELRKRKSLTQCELAKALGHNSSTRLNQIELGRTRLYAEELPILCEMLNCSSSDIIGEHIEPNEDAG</sequence>
<keyword evidence="1" id="KW-0238">DNA-binding</keyword>
<dbReference type="Proteomes" id="UP000193926">
    <property type="component" value="Unassembled WGS sequence"/>
</dbReference>
<dbReference type="Gene3D" id="1.10.260.40">
    <property type="entry name" value="lambda repressor-like DNA-binding domains"/>
    <property type="match status" value="1"/>
</dbReference>
<dbReference type="EMBL" id="JFKC01000046">
    <property type="protein sequence ID" value="OSQ42531.1"/>
    <property type="molecule type" value="Genomic_DNA"/>
</dbReference>
<dbReference type="InterPro" id="IPR010982">
    <property type="entry name" value="Lambda_DNA-bd_dom_sf"/>
</dbReference>
<dbReference type="AlphaFoldDB" id="A0A1X4N8F6"/>
<protein>
    <recommendedName>
        <fullName evidence="2">HTH cro/C1-type domain-containing protein</fullName>
    </recommendedName>
</protein>
<feature type="domain" description="HTH cro/C1-type" evidence="2">
    <location>
        <begin position="48"/>
        <end position="103"/>
    </location>
</feature>
<evidence type="ECO:0000313" key="3">
    <source>
        <dbReference type="EMBL" id="OSQ42531.1"/>
    </source>
</evidence>
<dbReference type="InterPro" id="IPR050807">
    <property type="entry name" value="TransReg_Diox_bact_type"/>
</dbReference>
<dbReference type="GO" id="GO:0003700">
    <property type="term" value="F:DNA-binding transcription factor activity"/>
    <property type="evidence" value="ECO:0007669"/>
    <property type="project" value="TreeGrafter"/>
</dbReference>
<dbReference type="SUPFAM" id="SSF47413">
    <property type="entry name" value="lambda repressor-like DNA-binding domains"/>
    <property type="match status" value="1"/>
</dbReference>
<dbReference type="GO" id="GO:0003677">
    <property type="term" value="F:DNA binding"/>
    <property type="evidence" value="ECO:0007669"/>
    <property type="project" value="UniProtKB-KW"/>
</dbReference>
<dbReference type="InterPro" id="IPR001387">
    <property type="entry name" value="Cro/C1-type_HTH"/>
</dbReference>
<proteinExistence type="predicted"/>
<dbReference type="PROSITE" id="PS50943">
    <property type="entry name" value="HTH_CROC1"/>
    <property type="match status" value="1"/>
</dbReference>
<dbReference type="GO" id="GO:0005829">
    <property type="term" value="C:cytosol"/>
    <property type="evidence" value="ECO:0007669"/>
    <property type="project" value="TreeGrafter"/>
</dbReference>
<dbReference type="CDD" id="cd00093">
    <property type="entry name" value="HTH_XRE"/>
    <property type="match status" value="1"/>
</dbReference>
<evidence type="ECO:0000256" key="1">
    <source>
        <dbReference type="ARBA" id="ARBA00023125"/>
    </source>
</evidence>
<keyword evidence="4" id="KW-1185">Reference proteome</keyword>
<evidence type="ECO:0000313" key="4">
    <source>
        <dbReference type="Proteomes" id="UP000193926"/>
    </source>
</evidence>
<comment type="caution">
    <text evidence="3">The sequence shown here is derived from an EMBL/GenBank/DDBJ whole genome shotgun (WGS) entry which is preliminary data.</text>
</comment>
<organism evidence="3 4">
    <name type="scientific">Marivita geojedonensis</name>
    <dbReference type="NCBI Taxonomy" id="1123756"/>
    <lineage>
        <taxon>Bacteria</taxon>
        <taxon>Pseudomonadati</taxon>
        <taxon>Pseudomonadota</taxon>
        <taxon>Alphaproteobacteria</taxon>
        <taxon>Rhodobacterales</taxon>
        <taxon>Roseobacteraceae</taxon>
        <taxon>Marivita</taxon>
    </lineage>
</organism>
<gene>
    <name evidence="3" type="ORF">MGEO_20445</name>
</gene>
<dbReference type="SMART" id="SM00530">
    <property type="entry name" value="HTH_XRE"/>
    <property type="match status" value="1"/>
</dbReference>
<dbReference type="Pfam" id="PF13560">
    <property type="entry name" value="HTH_31"/>
    <property type="match status" value="1"/>
</dbReference>